<dbReference type="EMBL" id="CALOZG010000018">
    <property type="protein sequence ID" value="CAH4031694.1"/>
    <property type="molecule type" value="Genomic_DNA"/>
</dbReference>
<keyword evidence="3" id="KW-1185">Reference proteome</keyword>
<accession>A0A9P0TQS9</accession>
<organism evidence="2 3">
    <name type="scientific">Pieris brassicae</name>
    <name type="common">White butterfly</name>
    <name type="synonym">Large white butterfly</name>
    <dbReference type="NCBI Taxonomy" id="7116"/>
    <lineage>
        <taxon>Eukaryota</taxon>
        <taxon>Metazoa</taxon>
        <taxon>Ecdysozoa</taxon>
        <taxon>Arthropoda</taxon>
        <taxon>Hexapoda</taxon>
        <taxon>Insecta</taxon>
        <taxon>Pterygota</taxon>
        <taxon>Neoptera</taxon>
        <taxon>Endopterygota</taxon>
        <taxon>Lepidoptera</taxon>
        <taxon>Glossata</taxon>
        <taxon>Ditrysia</taxon>
        <taxon>Papilionoidea</taxon>
        <taxon>Pieridae</taxon>
        <taxon>Pierinae</taxon>
        <taxon>Pieris</taxon>
    </lineage>
</organism>
<feature type="transmembrane region" description="Helical" evidence="1">
    <location>
        <begin position="92"/>
        <end position="116"/>
    </location>
</feature>
<evidence type="ECO:0000313" key="3">
    <source>
        <dbReference type="Proteomes" id="UP001152562"/>
    </source>
</evidence>
<dbReference type="AlphaFoldDB" id="A0A9P0TQS9"/>
<keyword evidence="1" id="KW-1133">Transmembrane helix</keyword>
<protein>
    <submittedName>
        <fullName evidence="2">Uncharacterized protein</fullName>
    </submittedName>
</protein>
<dbReference type="Proteomes" id="UP001152562">
    <property type="component" value="Unassembled WGS sequence"/>
</dbReference>
<keyword evidence="1" id="KW-0812">Transmembrane</keyword>
<feature type="transmembrane region" description="Helical" evidence="1">
    <location>
        <begin position="21"/>
        <end position="45"/>
    </location>
</feature>
<comment type="caution">
    <text evidence="2">The sequence shown here is derived from an EMBL/GenBank/DDBJ whole genome shotgun (WGS) entry which is preliminary data.</text>
</comment>
<sequence>MRCELPILLKCCFCVPLRLGLLIWAYLKLIFSLFIVIVFCIQAEYLRMSARDIPKEGIVFLVMMIMFGCINSIFQTVFIVSAHKKNYKIMRIYYIYNFVYIFLPTILFIMCCIIIYSHMGAFMILLLAATPVGIIVISIPIEFVLNIYLMLLVRSEFIKLRDSGQFQFFNHESEARCVATLPDNTIPRGE</sequence>
<feature type="transmembrane region" description="Helical" evidence="1">
    <location>
        <begin position="122"/>
        <end position="151"/>
    </location>
</feature>
<proteinExistence type="predicted"/>
<gene>
    <name evidence="2" type="ORF">PIBRA_LOCUS8170</name>
</gene>
<evidence type="ECO:0000256" key="1">
    <source>
        <dbReference type="SAM" id="Phobius"/>
    </source>
</evidence>
<evidence type="ECO:0000313" key="2">
    <source>
        <dbReference type="EMBL" id="CAH4031694.1"/>
    </source>
</evidence>
<keyword evidence="1" id="KW-0472">Membrane</keyword>
<reference evidence="2" key="1">
    <citation type="submission" date="2022-05" db="EMBL/GenBank/DDBJ databases">
        <authorList>
            <person name="Okamura Y."/>
        </authorList>
    </citation>
    <scope>NUCLEOTIDE SEQUENCE</scope>
</reference>
<feature type="transmembrane region" description="Helical" evidence="1">
    <location>
        <begin position="57"/>
        <end position="80"/>
    </location>
</feature>
<name>A0A9P0TQS9_PIEBR</name>